<protein>
    <recommendedName>
        <fullName evidence="1">DUF6475 domain-containing protein</fullName>
    </recommendedName>
</protein>
<dbReference type="AlphaFoldDB" id="A0A6H2A5W7"/>
<name>A0A6H2A5W7_9ZZZZ</name>
<organism evidence="2">
    <name type="scientific">viral metagenome</name>
    <dbReference type="NCBI Taxonomy" id="1070528"/>
    <lineage>
        <taxon>unclassified sequences</taxon>
        <taxon>metagenomes</taxon>
        <taxon>organismal metagenomes</taxon>
    </lineage>
</organism>
<dbReference type="EMBL" id="MT144673">
    <property type="protein sequence ID" value="QJH97096.1"/>
    <property type="molecule type" value="Genomic_DNA"/>
</dbReference>
<evidence type="ECO:0000259" key="1">
    <source>
        <dbReference type="Pfam" id="PF20081"/>
    </source>
</evidence>
<dbReference type="Pfam" id="PF20081">
    <property type="entry name" value="DUF6475"/>
    <property type="match status" value="1"/>
</dbReference>
<gene>
    <name evidence="2" type="ORF">TM448A06208_0002</name>
    <name evidence="3" type="ORF">TM448B00920_0022</name>
</gene>
<dbReference type="InterPro" id="IPR045521">
    <property type="entry name" value="DUF6475"/>
</dbReference>
<dbReference type="EMBL" id="MT144552">
    <property type="protein sequence ID" value="QJA54935.1"/>
    <property type="molecule type" value="Genomic_DNA"/>
</dbReference>
<accession>A0A6H2A5W7</accession>
<evidence type="ECO:0000313" key="3">
    <source>
        <dbReference type="EMBL" id="QJH97096.1"/>
    </source>
</evidence>
<evidence type="ECO:0000313" key="2">
    <source>
        <dbReference type="EMBL" id="QJA54935.1"/>
    </source>
</evidence>
<sequence length="181" mass="21026">MLNKGKFIELLSGICDIYEKTPSEFMFGMYYEIFQNYEYSEVETAFKNCLRNRVYSTFPKPAEILEYLEGTKDDKALAAWLEARKACEDVGYYDSPQFTDPIISNCITELGGWQEFCSITKDELPFVEIRFLNLYRLFIKRGCEPMELVGFHNASNRLKGYPENITQPILIGGEKVKELNQ</sequence>
<reference evidence="2" key="1">
    <citation type="submission" date="2020-03" db="EMBL/GenBank/DDBJ databases">
        <title>The deep terrestrial virosphere.</title>
        <authorList>
            <person name="Holmfeldt K."/>
            <person name="Nilsson E."/>
            <person name="Simone D."/>
            <person name="Lopez-Fernandez M."/>
            <person name="Wu X."/>
            <person name="de Brujin I."/>
            <person name="Lundin D."/>
            <person name="Andersson A."/>
            <person name="Bertilsson S."/>
            <person name="Dopson M."/>
        </authorList>
    </citation>
    <scope>NUCLEOTIDE SEQUENCE</scope>
    <source>
        <strain evidence="2">TM448A06208</strain>
        <strain evidence="3">TM448B00920</strain>
    </source>
</reference>
<proteinExistence type="predicted"/>
<feature type="domain" description="DUF6475" evidence="1">
    <location>
        <begin position="98"/>
        <end position="175"/>
    </location>
</feature>